<dbReference type="EMBL" id="KZ772740">
    <property type="protein sequence ID" value="PTQ35880.1"/>
    <property type="molecule type" value="Genomic_DNA"/>
</dbReference>
<feature type="region of interest" description="Disordered" evidence="6">
    <location>
        <begin position="235"/>
        <end position="290"/>
    </location>
</feature>
<evidence type="ECO:0000256" key="6">
    <source>
        <dbReference type="SAM" id="MobiDB-lite"/>
    </source>
</evidence>
<keyword evidence="3" id="KW-0238">DNA-binding</keyword>
<dbReference type="PANTHER" id="PTHR31190:SF484">
    <property type="entry name" value="AP2_ERF DOMAIN-CONTAINING PROTEIN"/>
    <property type="match status" value="1"/>
</dbReference>
<dbReference type="GO" id="GO:0005634">
    <property type="term" value="C:nucleus"/>
    <property type="evidence" value="ECO:0007669"/>
    <property type="project" value="UniProtKB-SubCell"/>
</dbReference>
<dbReference type="InterPro" id="IPR036955">
    <property type="entry name" value="AP2/ERF_dom_sf"/>
</dbReference>
<feature type="region of interest" description="Disordered" evidence="6">
    <location>
        <begin position="562"/>
        <end position="624"/>
    </location>
</feature>
<keyword evidence="5" id="KW-0539">Nucleus</keyword>
<dbReference type="PANTHER" id="PTHR31190">
    <property type="entry name" value="DNA-BINDING DOMAIN"/>
    <property type="match status" value="1"/>
</dbReference>
<name>A0A2R6WPV5_MARPO</name>
<feature type="compositionally biased region" description="Polar residues" evidence="6">
    <location>
        <begin position="562"/>
        <end position="580"/>
    </location>
</feature>
<feature type="domain" description="AP2/ERF" evidence="7">
    <location>
        <begin position="461"/>
        <end position="519"/>
    </location>
</feature>
<dbReference type="Proteomes" id="UP000244005">
    <property type="component" value="Unassembled WGS sequence"/>
</dbReference>
<dbReference type="OrthoDB" id="1920638at2759"/>
<reference evidence="9" key="1">
    <citation type="journal article" date="2017" name="Cell">
        <title>Insights into land plant evolution garnered from the Marchantia polymorpha genome.</title>
        <authorList>
            <person name="Bowman J.L."/>
            <person name="Kohchi T."/>
            <person name="Yamato K.T."/>
            <person name="Jenkins J."/>
            <person name="Shu S."/>
            <person name="Ishizaki K."/>
            <person name="Yamaoka S."/>
            <person name="Nishihama R."/>
            <person name="Nakamura Y."/>
            <person name="Berger F."/>
            <person name="Adam C."/>
            <person name="Aki S.S."/>
            <person name="Althoff F."/>
            <person name="Araki T."/>
            <person name="Arteaga-Vazquez M.A."/>
            <person name="Balasubrmanian S."/>
            <person name="Barry K."/>
            <person name="Bauer D."/>
            <person name="Boehm C.R."/>
            <person name="Briginshaw L."/>
            <person name="Caballero-Perez J."/>
            <person name="Catarino B."/>
            <person name="Chen F."/>
            <person name="Chiyoda S."/>
            <person name="Chovatia M."/>
            <person name="Davies K.M."/>
            <person name="Delmans M."/>
            <person name="Demura T."/>
            <person name="Dierschke T."/>
            <person name="Dolan L."/>
            <person name="Dorantes-Acosta A.E."/>
            <person name="Eklund D.M."/>
            <person name="Florent S.N."/>
            <person name="Flores-Sandoval E."/>
            <person name="Fujiyama A."/>
            <person name="Fukuzawa H."/>
            <person name="Galik B."/>
            <person name="Grimanelli D."/>
            <person name="Grimwood J."/>
            <person name="Grossniklaus U."/>
            <person name="Hamada T."/>
            <person name="Haseloff J."/>
            <person name="Hetherington A.J."/>
            <person name="Higo A."/>
            <person name="Hirakawa Y."/>
            <person name="Hundley H.N."/>
            <person name="Ikeda Y."/>
            <person name="Inoue K."/>
            <person name="Inoue S.I."/>
            <person name="Ishida S."/>
            <person name="Jia Q."/>
            <person name="Kakita M."/>
            <person name="Kanazawa T."/>
            <person name="Kawai Y."/>
            <person name="Kawashima T."/>
            <person name="Kennedy M."/>
            <person name="Kinose K."/>
            <person name="Kinoshita T."/>
            <person name="Kohara Y."/>
            <person name="Koide E."/>
            <person name="Komatsu K."/>
            <person name="Kopischke S."/>
            <person name="Kubo M."/>
            <person name="Kyozuka J."/>
            <person name="Lagercrantz U."/>
            <person name="Lin S.S."/>
            <person name="Lindquist E."/>
            <person name="Lipzen A.M."/>
            <person name="Lu C.W."/>
            <person name="De Luna E."/>
            <person name="Martienssen R.A."/>
            <person name="Minamino N."/>
            <person name="Mizutani M."/>
            <person name="Mizutani M."/>
            <person name="Mochizuki N."/>
            <person name="Monte I."/>
            <person name="Mosher R."/>
            <person name="Nagasaki H."/>
            <person name="Nakagami H."/>
            <person name="Naramoto S."/>
            <person name="Nishitani K."/>
            <person name="Ohtani M."/>
            <person name="Okamoto T."/>
            <person name="Okumura M."/>
            <person name="Phillips J."/>
            <person name="Pollak B."/>
            <person name="Reinders A."/>
            <person name="Rovekamp M."/>
            <person name="Sano R."/>
            <person name="Sawa S."/>
            <person name="Schmid M.W."/>
            <person name="Shirakawa M."/>
            <person name="Solano R."/>
            <person name="Spunde A."/>
            <person name="Suetsugu N."/>
            <person name="Sugano S."/>
            <person name="Sugiyama A."/>
            <person name="Sun R."/>
            <person name="Suzuki Y."/>
            <person name="Takenaka M."/>
            <person name="Takezawa D."/>
            <person name="Tomogane H."/>
            <person name="Tsuzuki M."/>
            <person name="Ueda T."/>
            <person name="Umeda M."/>
            <person name="Ward J.M."/>
            <person name="Watanabe Y."/>
            <person name="Yazaki K."/>
            <person name="Yokoyama R."/>
            <person name="Yoshitake Y."/>
            <person name="Yotsui I."/>
            <person name="Zachgo S."/>
            <person name="Schmutz J."/>
        </authorList>
    </citation>
    <scope>NUCLEOTIDE SEQUENCE [LARGE SCALE GENOMIC DNA]</scope>
    <source>
        <strain evidence="9">Tak-1</strain>
    </source>
</reference>
<feature type="compositionally biased region" description="Basic residues" evidence="6">
    <location>
        <begin position="457"/>
        <end position="466"/>
    </location>
</feature>
<dbReference type="PROSITE" id="PS51032">
    <property type="entry name" value="AP2_ERF"/>
    <property type="match status" value="1"/>
</dbReference>
<dbReference type="SUPFAM" id="SSF54171">
    <property type="entry name" value="DNA-binding domain"/>
    <property type="match status" value="1"/>
</dbReference>
<evidence type="ECO:0000313" key="8">
    <source>
        <dbReference type="EMBL" id="PTQ35880.1"/>
    </source>
</evidence>
<dbReference type="CDD" id="cd00018">
    <property type="entry name" value="AP2"/>
    <property type="match status" value="1"/>
</dbReference>
<dbReference type="PRINTS" id="PR00367">
    <property type="entry name" value="ETHRSPELEMNT"/>
</dbReference>
<protein>
    <recommendedName>
        <fullName evidence="7">AP2/ERF domain-containing protein</fullName>
    </recommendedName>
</protein>
<accession>A0A2R6WPV5</accession>
<dbReference type="AlphaFoldDB" id="A0A2R6WPV5"/>
<dbReference type="FunFam" id="3.30.730.10:FF:000001">
    <property type="entry name" value="Ethylene-responsive transcription factor 2"/>
    <property type="match status" value="1"/>
</dbReference>
<gene>
    <name evidence="8" type="ORF">MARPO_0068s0088</name>
</gene>
<dbReference type="Gene3D" id="3.30.730.10">
    <property type="entry name" value="AP2/ERF domain"/>
    <property type="match status" value="1"/>
</dbReference>
<organism evidence="8 9">
    <name type="scientific">Marchantia polymorpha</name>
    <name type="common">Common liverwort</name>
    <name type="synonym">Marchantia aquatica</name>
    <dbReference type="NCBI Taxonomy" id="3197"/>
    <lineage>
        <taxon>Eukaryota</taxon>
        <taxon>Viridiplantae</taxon>
        <taxon>Streptophyta</taxon>
        <taxon>Embryophyta</taxon>
        <taxon>Marchantiophyta</taxon>
        <taxon>Marchantiopsida</taxon>
        <taxon>Marchantiidae</taxon>
        <taxon>Marchantiales</taxon>
        <taxon>Marchantiaceae</taxon>
        <taxon>Marchantia</taxon>
    </lineage>
</organism>
<dbReference type="SMR" id="A0A2R6WPV5"/>
<feature type="compositionally biased region" description="Low complexity" evidence="6">
    <location>
        <begin position="258"/>
        <end position="279"/>
    </location>
</feature>
<evidence type="ECO:0000256" key="4">
    <source>
        <dbReference type="ARBA" id="ARBA00023163"/>
    </source>
</evidence>
<evidence type="ECO:0000256" key="2">
    <source>
        <dbReference type="ARBA" id="ARBA00023015"/>
    </source>
</evidence>
<dbReference type="SMART" id="SM00380">
    <property type="entry name" value="AP2"/>
    <property type="match status" value="1"/>
</dbReference>
<evidence type="ECO:0000256" key="3">
    <source>
        <dbReference type="ARBA" id="ARBA00023125"/>
    </source>
</evidence>
<dbReference type="GO" id="GO:0003677">
    <property type="term" value="F:DNA binding"/>
    <property type="evidence" value="ECO:0007669"/>
    <property type="project" value="UniProtKB-KW"/>
</dbReference>
<comment type="subcellular location">
    <subcellularLocation>
        <location evidence="1">Nucleus</location>
    </subcellularLocation>
</comment>
<dbReference type="Pfam" id="PF00847">
    <property type="entry name" value="AP2"/>
    <property type="match status" value="1"/>
</dbReference>
<feature type="region of interest" description="Disordered" evidence="6">
    <location>
        <begin position="425"/>
        <end position="469"/>
    </location>
</feature>
<feature type="compositionally biased region" description="Low complexity" evidence="6">
    <location>
        <begin position="611"/>
        <end position="620"/>
    </location>
</feature>
<evidence type="ECO:0000256" key="5">
    <source>
        <dbReference type="ARBA" id="ARBA00023242"/>
    </source>
</evidence>
<dbReference type="InterPro" id="IPR016177">
    <property type="entry name" value="DNA-bd_dom_sf"/>
</dbReference>
<keyword evidence="2" id="KW-0805">Transcription regulation</keyword>
<dbReference type="InterPro" id="IPR044808">
    <property type="entry name" value="ERF_plant"/>
</dbReference>
<evidence type="ECO:0000259" key="7">
    <source>
        <dbReference type="PROSITE" id="PS51032"/>
    </source>
</evidence>
<evidence type="ECO:0000256" key="1">
    <source>
        <dbReference type="ARBA" id="ARBA00004123"/>
    </source>
</evidence>
<keyword evidence="4" id="KW-0804">Transcription</keyword>
<dbReference type="InterPro" id="IPR001471">
    <property type="entry name" value="AP2/ERF_dom"/>
</dbReference>
<sequence>MFIGLGSPAATTRRMQLGEEGGAVVACSASAPAAPHTQTNLKEKTGKSFLDCFREHLLGSDEFEGSTMDPCAKSSMKPVLPPTSSPPRSIDHRIDAFQGFQSFPEQQASISLSDSFTFFSSSESAPAPAPALAQGPFAAPPRGGVNEANVAAAAAGPAKKIEDASSPTTSNSSGSKLLMITRKLKYGLGEKLAESIRETVGEVVKNEVKKDSANIGVVDQFCKGFPAAAASAAAASDASSSPPRPFGEDFLNSEPCQSESTTVTSLSDTSSGASSISPTQRNRRALPNLSLPRPCAVTEEFLRDSETRLQQGGAAASWQRSPRLSPYGSKRIVSTPPSLSAHLTHHNEPLPLNENDSEDMILYGVLKEAANTGWAPTTPRPAAVVAPAPLAQLQLQQQGHPIVKREPADVAPLKRSLPKVAPTMSIAQKMKQQQQQHQQHHQQQQQQRKDVVPAAKPQHHHYRGVRQRPWGKFAAEIRDSARQGARIWLGTFDTAEEAATAYDHAALSMRGSRALLNFPAKLAVPSSSRASSSASNAIAEKVSAARRQHSDKAAAASLLRASQNNMNTGKVDASSVNQQQKRPRDDTAPDSKPQSKQARIAVSQPWHVGPQAQQQQQQQQGSSVMEVEDLGVDFLEELLSRSSGPDLTTAPPAIPGFAGFGVSDYFPEFF</sequence>
<proteinExistence type="predicted"/>
<dbReference type="GO" id="GO:0003700">
    <property type="term" value="F:DNA-binding transcription factor activity"/>
    <property type="evidence" value="ECO:0007669"/>
    <property type="project" value="InterPro"/>
</dbReference>
<feature type="compositionally biased region" description="Low complexity" evidence="6">
    <location>
        <begin position="432"/>
        <end position="446"/>
    </location>
</feature>
<evidence type="ECO:0000313" key="9">
    <source>
        <dbReference type="Proteomes" id="UP000244005"/>
    </source>
</evidence>
<keyword evidence="9" id="KW-1185">Reference proteome</keyword>
<dbReference type="Gramene" id="Mp7g09350.1">
    <property type="protein sequence ID" value="Mp7g09350.1.cds1"/>
    <property type="gene ID" value="Mp7g09350"/>
</dbReference>
<dbReference type="GO" id="GO:0009873">
    <property type="term" value="P:ethylene-activated signaling pathway"/>
    <property type="evidence" value="ECO:0007669"/>
    <property type="project" value="InterPro"/>
</dbReference>